<dbReference type="HAMAP" id="MF_01480">
    <property type="entry name" value="Cas9"/>
    <property type="match status" value="1"/>
</dbReference>
<evidence type="ECO:0000256" key="3">
    <source>
        <dbReference type="ARBA" id="ARBA00022723"/>
    </source>
</evidence>
<keyword evidence="7 12" id="KW-0694">RNA-binding</keyword>
<proteinExistence type="inferred from homology"/>
<dbReference type="InterPro" id="IPR036397">
    <property type="entry name" value="RNaseH_sf"/>
</dbReference>
<protein>
    <recommendedName>
        <fullName evidence="12">CRISPR-associated endonuclease Cas9</fullName>
        <ecNumber evidence="12">3.1.-.-</ecNumber>
    </recommendedName>
</protein>
<accession>A0A2S5REF1</accession>
<dbReference type="Gene3D" id="3.30.420.10">
    <property type="entry name" value="Ribonuclease H-like superfamily/Ribonuclease H"/>
    <property type="match status" value="2"/>
</dbReference>
<dbReference type="OrthoDB" id="9757607at2"/>
<feature type="binding site" evidence="12">
    <location>
        <position position="738"/>
    </location>
    <ligand>
        <name>Mg(2+)</name>
        <dbReference type="ChEBI" id="CHEBI:18420"/>
        <label>2</label>
    </ligand>
</feature>
<dbReference type="GO" id="GO:0016787">
    <property type="term" value="F:hydrolase activity"/>
    <property type="evidence" value="ECO:0007669"/>
    <property type="project" value="UniProtKB-KW"/>
</dbReference>
<dbReference type="InterPro" id="IPR040619">
    <property type="entry name" value="Cas9_alpha-helical_lobe"/>
</dbReference>
<evidence type="ECO:0000256" key="2">
    <source>
        <dbReference type="ARBA" id="ARBA00022722"/>
    </source>
</evidence>
<evidence type="ECO:0000256" key="5">
    <source>
        <dbReference type="ARBA" id="ARBA00022801"/>
    </source>
</evidence>
<comment type="domain">
    <text evidence="12">Has 2 endonuclease domains. The discontinuous RuvC-like domain cleaves the target DNA noncomplementary to crRNA while the HNH nuclease domain cleaves the target DNA complementary to crRNA.</text>
</comment>
<comment type="cofactor">
    <cofactor evidence="1 12">
        <name>Mg(2+)</name>
        <dbReference type="ChEBI" id="CHEBI:18420"/>
    </cofactor>
</comment>
<dbReference type="InterPro" id="IPR003615">
    <property type="entry name" value="HNH_nuc"/>
</dbReference>
<organism evidence="14 15">
    <name type="scientific">Mesoplasma corruscae</name>
    <dbReference type="NCBI Taxonomy" id="216874"/>
    <lineage>
        <taxon>Bacteria</taxon>
        <taxon>Bacillati</taxon>
        <taxon>Mycoplasmatota</taxon>
        <taxon>Mollicutes</taxon>
        <taxon>Entomoplasmatales</taxon>
        <taxon>Entomoplasmataceae</taxon>
        <taxon>Mesoplasma</taxon>
    </lineage>
</organism>
<dbReference type="GO" id="GO:0043571">
    <property type="term" value="P:maintenance of CRISPR repeat elements"/>
    <property type="evidence" value="ECO:0007669"/>
    <property type="project" value="UniProtKB-UniRule"/>
</dbReference>
<evidence type="ECO:0000256" key="4">
    <source>
        <dbReference type="ARBA" id="ARBA00022759"/>
    </source>
</evidence>
<gene>
    <name evidence="12 14" type="primary">cas9</name>
    <name evidence="14" type="ORF">MCORR_v1c06960</name>
</gene>
<dbReference type="GO" id="GO:0003723">
    <property type="term" value="F:RNA binding"/>
    <property type="evidence" value="ECO:0007669"/>
    <property type="project" value="UniProtKB-UniRule"/>
</dbReference>
<dbReference type="GO" id="GO:0046872">
    <property type="term" value="F:metal ion binding"/>
    <property type="evidence" value="ECO:0007669"/>
    <property type="project" value="UniProtKB-UniRule"/>
</dbReference>
<dbReference type="PROSITE" id="PS51749">
    <property type="entry name" value="HNH_CAS9"/>
    <property type="match status" value="1"/>
</dbReference>
<dbReference type="NCBIfam" id="TIGR01865">
    <property type="entry name" value="cas_Csn1"/>
    <property type="match status" value="1"/>
</dbReference>
<evidence type="ECO:0000259" key="13">
    <source>
        <dbReference type="PROSITE" id="PS51749"/>
    </source>
</evidence>
<evidence type="ECO:0000256" key="8">
    <source>
        <dbReference type="ARBA" id="ARBA00023118"/>
    </source>
</evidence>
<keyword evidence="15" id="KW-1185">Reference proteome</keyword>
<feature type="domain" description="HNH Cas9-type" evidence="13">
    <location>
        <begin position="509"/>
        <end position="682"/>
    </location>
</feature>
<keyword evidence="9 12" id="KW-0238">DNA-binding</keyword>
<evidence type="ECO:0000256" key="10">
    <source>
        <dbReference type="ARBA" id="ARBA00023211"/>
    </source>
</evidence>
<dbReference type="EMBL" id="PHNF01000003">
    <property type="protein sequence ID" value="PPE05668.1"/>
    <property type="molecule type" value="Genomic_DNA"/>
</dbReference>
<dbReference type="GO" id="GO:0004519">
    <property type="term" value="F:endonuclease activity"/>
    <property type="evidence" value="ECO:0007669"/>
    <property type="project" value="UniProtKB-UniRule"/>
</dbReference>
<keyword evidence="3 12" id="KW-0479">Metal-binding</keyword>
<feature type="binding site" evidence="12">
    <location>
        <position position="510"/>
    </location>
    <ligand>
        <name>Mg(2+)</name>
        <dbReference type="ChEBI" id="CHEBI:18420"/>
        <label>2</label>
    </ligand>
</feature>
<dbReference type="GO" id="GO:0051607">
    <property type="term" value="P:defense response to virus"/>
    <property type="evidence" value="ECO:0007669"/>
    <property type="project" value="UniProtKB-UniRule"/>
</dbReference>
<sequence>MKKVNIGLDIGIASVGWAIVNADKFEIIDAGSRIFNEANNTNYQTAASTRENRSKRRQYRRNKLRREDLIRLFIKYEIINSPDDLYSIFLESENLLFLRKKGLTEELTKEEIIVVLFNYMKRRGTFNFVDDLIDESIKSNKDDNISVFNENEEILPIDIQLKSFNETGKFRGSGNRLITHKMYSKEIELLLNKQIHFKLISKNFANDYLELFNRKREFYTGPGPGSKWGWNQSEEEFYKRLLGRDLYNYEELRAPKFGIYANLYNLLNDLNNLEISDSSRQSSKISFSEKEQIINFVFDFSKGKQNNITINSLAKILKVNVNQISKYRINSSQKPEFTKFEALGKIIKILVEKNFDYSWINFDNIDSIDKVVEILSTRQSYETRSKEISQVLVENKITQSKEISETLAFIKLSGTHSLSNKTIKILINEMMDSNKNAQALFSSLNMKKKTKFKFNNNSKTIPVYVSEINEMFISPVVKRSFIQALKILKEIQRKYPDYLIDEIVIELAREKNEKDFKEFINKKQKNNEQNNKDIKDIIMQHGANIPFNKKNIQKVKLWIEQNHKCIYCFEELDLKKVINSNYVDIDHIIPESISFTSSMDNLVLAHSIENSVKNNLTPFKYFSSKKSSMSWNDFKNSILNDFYDENKTKINKKYFNRKIDNLLNENDFSKQDTKDDFINRNLNDTRYATVLFKEYLEQYKNTYQKKFKIKTINGSVTHNFRTNYFYLDAKNRDDFKHHAIDAIVLSYSSLIMNESNNKEQWAYQKVLINNFDYRFSKMKTNNYNKKQTDETLYSFRKSEDGEFRKILTLDLFNSGKEKLNEIFNVKPENVLMYKQDRQSFEYLKKIFNDFIDMKYVKEYTDKDKKIQVKELIVKNPFIYVTEELGYKIVKQNTSSEIPIKSIKYIGNKSNKLLNISHKYSNISSDKIVGFESLKPLRIDFYRDKKTKNFRMCLVNVNDVKNIVSDKEIKIDPLKYQSHLKSLKIDDNFDFYLSVQPSDTIAIKVNNEWTLWYAVGGQEPGTFEVKRFHRNILKSNEEKVGNNRDLMSTSRFQDIKLLNIDILGIKSSKYVLK</sequence>
<dbReference type="Gene3D" id="1.10.30.50">
    <property type="match status" value="1"/>
</dbReference>
<feature type="binding site" evidence="12">
    <location>
        <position position="9"/>
    </location>
    <ligand>
        <name>Mg(2+)</name>
        <dbReference type="ChEBI" id="CHEBI:18420"/>
        <label>2</label>
    </ligand>
</feature>
<comment type="function">
    <text evidence="12">CRISPR (clustered regularly interspaced short palindromic repeat) is an adaptive immune system that provides protection against mobile genetic elements (viruses, transposable elements and conjugative plasmids). CRISPR clusters contain spacers, sequences complementary to antecedent mobile elements, and target invading nucleic acids. CRISPR clusters are transcribed and processed into CRISPR RNA (crRNA). In type II CRISPR systems correct processing of pre-crRNA requires a trans-encoded small RNA (tracrRNA), endogenous ribonuclease 3 (rnc) and this protein. The tracrRNA serves as a guide for ribonuclease 3-aided processing of pre-crRNA. Subsequently Cas9/crRNA/tracrRNA endonucleolytically cleaves linear or circular dsDNA target complementary to the spacer; Cas9 is inactive in the absence of the 2 guide RNAs (gRNA). Cas9 recognizes the protospacer adjacent motif (PAM) in the CRISPR repeat sequences to help distinguish self versus nonself, as targets within the bacterial CRISPR locus do not have PAMs. PAM recognition is also required for catalytic activity.</text>
</comment>
<dbReference type="Proteomes" id="UP000239785">
    <property type="component" value="Unassembled WGS sequence"/>
</dbReference>
<keyword evidence="4 12" id="KW-0255">Endonuclease</keyword>
<dbReference type="Pfam" id="PF13395">
    <property type="entry name" value="HNH_4"/>
    <property type="match status" value="1"/>
</dbReference>
<feature type="binding site" evidence="12">
    <location>
        <position position="510"/>
    </location>
    <ligand>
        <name>Mg(2+)</name>
        <dbReference type="ChEBI" id="CHEBI:18420"/>
        <label>1</label>
    </ligand>
</feature>
<dbReference type="InterPro" id="IPR028629">
    <property type="entry name" value="Cas9"/>
</dbReference>
<evidence type="ECO:0000256" key="9">
    <source>
        <dbReference type="ARBA" id="ARBA00023125"/>
    </source>
</evidence>
<evidence type="ECO:0000256" key="12">
    <source>
        <dbReference type="HAMAP-Rule" id="MF_01480"/>
    </source>
</evidence>
<evidence type="ECO:0000256" key="11">
    <source>
        <dbReference type="ARBA" id="ARBA00046380"/>
    </source>
</evidence>
<reference evidence="14 15" key="1">
    <citation type="submission" date="2017-11" db="EMBL/GenBank/DDBJ databases">
        <title>Genome sequence of Mesoplasma corruscae ELCA-2 (ATCC 49579).</title>
        <authorList>
            <person name="Lo W.-S."/>
            <person name="Kuo C.-H."/>
        </authorList>
    </citation>
    <scope>NUCLEOTIDE SEQUENCE [LARGE SCALE GENOMIC DNA]</scope>
    <source>
        <strain evidence="14 15">ELCA-2</strain>
    </source>
</reference>
<feature type="active site" description="Proton acceptor for HNH nuclease domain" evidence="12">
    <location>
        <position position="587"/>
    </location>
</feature>
<feature type="active site" description="For RuvC-like nuclease domain" evidence="12">
    <location>
        <position position="9"/>
    </location>
</feature>
<evidence type="ECO:0000256" key="7">
    <source>
        <dbReference type="ARBA" id="ARBA00022884"/>
    </source>
</evidence>
<dbReference type="AlphaFoldDB" id="A0A2S5REF1"/>
<dbReference type="Pfam" id="PF18470">
    <property type="entry name" value="Cas9_a"/>
    <property type="match status" value="1"/>
</dbReference>
<dbReference type="GO" id="GO:0003677">
    <property type="term" value="F:DNA binding"/>
    <property type="evidence" value="ECO:0007669"/>
    <property type="project" value="UniProtKB-UniRule"/>
</dbReference>
<dbReference type="EC" id="3.1.-.-" evidence="12"/>
<evidence type="ECO:0000256" key="6">
    <source>
        <dbReference type="ARBA" id="ARBA00022842"/>
    </source>
</evidence>
<comment type="similarity">
    <text evidence="12">Belongs to the CRISPR-associated Cas9 family.</text>
</comment>
<keyword evidence="2 12" id="KW-0540">Nuclease</keyword>
<name>A0A2S5REF1_9MOLU</name>
<dbReference type="RefSeq" id="WP_104208220.1">
    <property type="nucleotide sequence ID" value="NZ_PHNF01000003.1"/>
</dbReference>
<feature type="binding site" evidence="12">
    <location>
        <position position="9"/>
    </location>
    <ligand>
        <name>Mg(2+)</name>
        <dbReference type="ChEBI" id="CHEBI:18420"/>
        <label>1</label>
    </ligand>
</feature>
<comment type="caution">
    <text evidence="14">The sequence shown here is derived from an EMBL/GenBank/DDBJ whole genome shotgun (WGS) entry which is preliminary data.</text>
</comment>
<keyword evidence="10" id="KW-0464">Manganese</keyword>
<keyword evidence="6 12" id="KW-0460">Magnesium</keyword>
<dbReference type="SMART" id="SM00507">
    <property type="entry name" value="HNHc"/>
    <property type="match status" value="1"/>
</dbReference>
<feature type="binding site" evidence="12">
    <location>
        <position position="506"/>
    </location>
    <ligand>
        <name>Mg(2+)</name>
        <dbReference type="ChEBI" id="CHEBI:18420"/>
        <label>1</label>
    </ligand>
</feature>
<comment type="subunit">
    <text evidence="11 12">Monomer. Binds crRNA and tracrRNA.</text>
</comment>
<evidence type="ECO:0000313" key="14">
    <source>
        <dbReference type="EMBL" id="PPE05668.1"/>
    </source>
</evidence>
<dbReference type="InterPro" id="IPR033114">
    <property type="entry name" value="HNH_CAS9"/>
</dbReference>
<evidence type="ECO:0000313" key="15">
    <source>
        <dbReference type="Proteomes" id="UP000239785"/>
    </source>
</evidence>
<keyword evidence="8 12" id="KW-0051">Antiviral defense</keyword>
<evidence type="ECO:0000256" key="1">
    <source>
        <dbReference type="ARBA" id="ARBA00001946"/>
    </source>
</evidence>
<keyword evidence="5 12" id="KW-0378">Hydrolase</keyword>